<keyword evidence="16" id="KW-1185">Reference proteome</keyword>
<gene>
    <name evidence="15" type="ORF">PP2015_130</name>
</gene>
<organism evidence="15 16">
    <name type="scientific">Pseudoalteromonas phenolica</name>
    <dbReference type="NCBI Taxonomy" id="161398"/>
    <lineage>
        <taxon>Bacteria</taxon>
        <taxon>Pseudomonadati</taxon>
        <taxon>Pseudomonadota</taxon>
        <taxon>Gammaproteobacteria</taxon>
        <taxon>Alteromonadales</taxon>
        <taxon>Pseudoalteromonadaceae</taxon>
        <taxon>Pseudoalteromonas</taxon>
    </lineage>
</organism>
<dbReference type="Gene3D" id="1.10.287.130">
    <property type="match status" value="1"/>
</dbReference>
<dbReference type="GO" id="GO:0005524">
    <property type="term" value="F:ATP binding"/>
    <property type="evidence" value="ECO:0007669"/>
    <property type="project" value="UniProtKB-KW"/>
</dbReference>
<evidence type="ECO:0000259" key="14">
    <source>
        <dbReference type="PROSITE" id="PS50885"/>
    </source>
</evidence>
<dbReference type="Pfam" id="PF00672">
    <property type="entry name" value="HAMP"/>
    <property type="match status" value="1"/>
</dbReference>
<dbReference type="InterPro" id="IPR003594">
    <property type="entry name" value="HATPase_dom"/>
</dbReference>
<dbReference type="Gene3D" id="6.10.340.10">
    <property type="match status" value="1"/>
</dbReference>
<evidence type="ECO:0000256" key="3">
    <source>
        <dbReference type="ARBA" id="ARBA00012438"/>
    </source>
</evidence>
<evidence type="ECO:0000256" key="6">
    <source>
        <dbReference type="ARBA" id="ARBA00022679"/>
    </source>
</evidence>
<keyword evidence="8" id="KW-0418">Kinase</keyword>
<dbReference type="Gene3D" id="3.30.565.10">
    <property type="entry name" value="Histidine kinase-like ATPase, C-terminal domain"/>
    <property type="match status" value="1"/>
</dbReference>
<evidence type="ECO:0000256" key="11">
    <source>
        <dbReference type="SAM" id="MobiDB-lite"/>
    </source>
</evidence>
<evidence type="ECO:0000313" key="16">
    <source>
        <dbReference type="Proteomes" id="UP000061457"/>
    </source>
</evidence>
<dbReference type="SMART" id="SM00304">
    <property type="entry name" value="HAMP"/>
    <property type="match status" value="1"/>
</dbReference>
<feature type="domain" description="Histidine kinase" evidence="13">
    <location>
        <begin position="255"/>
        <end position="459"/>
    </location>
</feature>
<keyword evidence="12" id="KW-0812">Transmembrane</keyword>
<keyword evidence="4" id="KW-1003">Cell membrane</keyword>
<keyword evidence="7" id="KW-0547">Nucleotide-binding</keyword>
<dbReference type="PROSITE" id="PS50885">
    <property type="entry name" value="HAMP"/>
    <property type="match status" value="1"/>
</dbReference>
<dbReference type="EC" id="2.7.13.3" evidence="3"/>
<dbReference type="OrthoDB" id="1931120at2"/>
<sequence length="467" mass="51475">MTIKRYFILGILAIFLLLAVSQTLLVLHFKSQVSADITEQSKVITKQLIGKAREDINQIIHKLDGDAPKVVFLSDTVTISNTLERPPAPPLPQMPTGAPEPNKPPIPTQPVKPVVTIKAESLKDEVNSIFFHFEDDKSIRKIISTEHNSHTQSHSFERFTSLILWSIALSTLIAVGLMLYFVHRLTQPITALKQGFNDLSQGKLGTQLPAQGVGEIATCIDSFNATSSKLEQLNQVEKQLQQQKQLAELGELSRAIAHSLRNPLHTLGLTLEQFWQSQDNQLKDNLKTIADNKIAHLNKSISALLQLSNQQSSRSQSVPIAAVLQDIQLEVGQLNFDLDIQVPQDLSIQGAESEIRAMLHTLLVNAIEAQQANQNTQAIKVKASSEQNTLCVEVEDHGGGFDEHILAQLFDPHVSSKADGAGMGLYLAKRLAELYYQGDIKVQNTQNGARVTLQLTQSSLEEGAVHD</sequence>
<dbReference type="InterPro" id="IPR003661">
    <property type="entry name" value="HisK_dim/P_dom"/>
</dbReference>
<keyword evidence="5" id="KW-0597">Phosphoprotein</keyword>
<dbReference type="GO" id="GO:0000155">
    <property type="term" value="F:phosphorelay sensor kinase activity"/>
    <property type="evidence" value="ECO:0007669"/>
    <property type="project" value="InterPro"/>
</dbReference>
<comment type="subcellular location">
    <subcellularLocation>
        <location evidence="2">Cell membrane</location>
        <topology evidence="2">Multi-pass membrane protein</topology>
    </subcellularLocation>
</comment>
<dbReference type="SUPFAM" id="SSF55874">
    <property type="entry name" value="ATPase domain of HSP90 chaperone/DNA topoisomerase II/histidine kinase"/>
    <property type="match status" value="1"/>
</dbReference>
<dbReference type="PROSITE" id="PS50109">
    <property type="entry name" value="HIS_KIN"/>
    <property type="match status" value="1"/>
</dbReference>
<feature type="coiled-coil region" evidence="10">
    <location>
        <begin position="223"/>
        <end position="250"/>
    </location>
</feature>
<comment type="catalytic activity">
    <reaction evidence="1">
        <text>ATP + protein L-histidine = ADP + protein N-phospho-L-histidine.</text>
        <dbReference type="EC" id="2.7.13.3"/>
    </reaction>
</comment>
<evidence type="ECO:0000256" key="8">
    <source>
        <dbReference type="ARBA" id="ARBA00022777"/>
    </source>
</evidence>
<evidence type="ECO:0000256" key="5">
    <source>
        <dbReference type="ARBA" id="ARBA00022553"/>
    </source>
</evidence>
<dbReference type="SUPFAM" id="SSF47384">
    <property type="entry name" value="Homodimeric domain of signal transducing histidine kinase"/>
    <property type="match status" value="1"/>
</dbReference>
<dbReference type="SMART" id="SM00387">
    <property type="entry name" value="HATPase_c"/>
    <property type="match status" value="1"/>
</dbReference>
<dbReference type="PANTHER" id="PTHR44936">
    <property type="entry name" value="SENSOR PROTEIN CREC"/>
    <property type="match status" value="1"/>
</dbReference>
<evidence type="ECO:0000256" key="7">
    <source>
        <dbReference type="ARBA" id="ARBA00022741"/>
    </source>
</evidence>
<dbReference type="KEGG" id="pphe:PP2015_130"/>
<evidence type="ECO:0000259" key="13">
    <source>
        <dbReference type="PROSITE" id="PS50109"/>
    </source>
</evidence>
<reference evidence="15 16" key="1">
    <citation type="submission" date="2015-11" db="EMBL/GenBank/DDBJ databases">
        <authorList>
            <person name="Zhang Y."/>
            <person name="Guo Z."/>
        </authorList>
    </citation>
    <scope>NUCLEOTIDE SEQUENCE [LARGE SCALE GENOMIC DNA]</scope>
    <source>
        <strain evidence="15 16">KCTC 12086</strain>
    </source>
</reference>
<dbReference type="STRING" id="161398.PP2015_130"/>
<dbReference type="InterPro" id="IPR003660">
    <property type="entry name" value="HAMP_dom"/>
</dbReference>
<evidence type="ECO:0000256" key="10">
    <source>
        <dbReference type="SAM" id="Coils"/>
    </source>
</evidence>
<dbReference type="InterPro" id="IPR036097">
    <property type="entry name" value="HisK_dim/P_sf"/>
</dbReference>
<dbReference type="GO" id="GO:0005886">
    <property type="term" value="C:plasma membrane"/>
    <property type="evidence" value="ECO:0007669"/>
    <property type="project" value="UniProtKB-SubCell"/>
</dbReference>
<dbReference type="RefSeq" id="WP_128724456.1">
    <property type="nucleotide sequence ID" value="NZ_CP013187.1"/>
</dbReference>
<name>A0A0S2JY12_9GAMM</name>
<evidence type="ECO:0000313" key="15">
    <source>
        <dbReference type="EMBL" id="ALO40658.1"/>
    </source>
</evidence>
<keyword evidence="12" id="KW-0472">Membrane</keyword>
<dbReference type="Proteomes" id="UP000061457">
    <property type="component" value="Chromosome I"/>
</dbReference>
<dbReference type="InterPro" id="IPR050980">
    <property type="entry name" value="2C_sensor_his_kinase"/>
</dbReference>
<dbReference type="InterPro" id="IPR005467">
    <property type="entry name" value="His_kinase_dom"/>
</dbReference>
<dbReference type="AlphaFoldDB" id="A0A0S2JY12"/>
<evidence type="ECO:0000256" key="1">
    <source>
        <dbReference type="ARBA" id="ARBA00000085"/>
    </source>
</evidence>
<proteinExistence type="predicted"/>
<dbReference type="CDD" id="cd06225">
    <property type="entry name" value="HAMP"/>
    <property type="match status" value="1"/>
</dbReference>
<protein>
    <recommendedName>
        <fullName evidence="3">histidine kinase</fullName>
        <ecNumber evidence="3">2.7.13.3</ecNumber>
    </recommendedName>
</protein>
<evidence type="ECO:0000256" key="4">
    <source>
        <dbReference type="ARBA" id="ARBA00022475"/>
    </source>
</evidence>
<evidence type="ECO:0000256" key="9">
    <source>
        <dbReference type="ARBA" id="ARBA00022840"/>
    </source>
</evidence>
<dbReference type="Pfam" id="PF02518">
    <property type="entry name" value="HATPase_c"/>
    <property type="match status" value="1"/>
</dbReference>
<feature type="region of interest" description="Disordered" evidence="11">
    <location>
        <begin position="83"/>
        <end position="110"/>
    </location>
</feature>
<feature type="domain" description="HAMP" evidence="14">
    <location>
        <begin position="183"/>
        <end position="235"/>
    </location>
</feature>
<keyword evidence="9" id="KW-0067">ATP-binding</keyword>
<keyword evidence="12" id="KW-1133">Transmembrane helix</keyword>
<dbReference type="CDD" id="cd00082">
    <property type="entry name" value="HisKA"/>
    <property type="match status" value="1"/>
</dbReference>
<keyword evidence="6" id="KW-0808">Transferase</keyword>
<evidence type="ECO:0000256" key="12">
    <source>
        <dbReference type="SAM" id="Phobius"/>
    </source>
</evidence>
<dbReference type="InterPro" id="IPR036890">
    <property type="entry name" value="HATPase_C_sf"/>
</dbReference>
<feature type="compositionally biased region" description="Pro residues" evidence="11">
    <location>
        <begin position="101"/>
        <end position="110"/>
    </location>
</feature>
<evidence type="ECO:0000256" key="2">
    <source>
        <dbReference type="ARBA" id="ARBA00004651"/>
    </source>
</evidence>
<dbReference type="PANTHER" id="PTHR44936:SF10">
    <property type="entry name" value="SENSOR PROTEIN RSTB"/>
    <property type="match status" value="1"/>
</dbReference>
<dbReference type="PATRIC" id="fig|161398.10.peg.134"/>
<feature type="transmembrane region" description="Helical" evidence="12">
    <location>
        <begin position="162"/>
        <end position="182"/>
    </location>
</feature>
<dbReference type="EMBL" id="CP013187">
    <property type="protein sequence ID" value="ALO40658.1"/>
    <property type="molecule type" value="Genomic_DNA"/>
</dbReference>
<accession>A0A0S2JY12</accession>
<keyword evidence="10" id="KW-0175">Coiled coil</keyword>